<proteinExistence type="predicted"/>
<keyword evidence="4" id="KW-1185">Reference proteome</keyword>
<evidence type="ECO:0000256" key="2">
    <source>
        <dbReference type="SAM" id="Phobius"/>
    </source>
</evidence>
<gene>
    <name evidence="3" type="ORF">CJP74_06455</name>
</gene>
<keyword evidence="2" id="KW-1133">Transmembrane helix</keyword>
<accession>A0A3A1Y0A8</accession>
<dbReference type="AlphaFoldDB" id="A0A3A1Y0A8"/>
<evidence type="ECO:0000313" key="3">
    <source>
        <dbReference type="EMBL" id="RIY31752.1"/>
    </source>
</evidence>
<keyword evidence="2" id="KW-0812">Transmembrane</keyword>
<reference evidence="3 4" key="1">
    <citation type="submission" date="2017-08" db="EMBL/GenBank/DDBJ databases">
        <title>Reclassification of Bisgaard taxon 37 and 44.</title>
        <authorList>
            <person name="Christensen H."/>
        </authorList>
    </citation>
    <scope>NUCLEOTIDE SEQUENCE [LARGE SCALE GENOMIC DNA]</scope>
    <source>
        <strain evidence="3 4">B96_4</strain>
    </source>
</reference>
<name>A0A3A1Y0A8_9GAMM</name>
<protein>
    <submittedName>
        <fullName evidence="3">Uncharacterized protein</fullName>
    </submittedName>
</protein>
<comment type="caution">
    <text evidence="3">The sequence shown here is derived from an EMBL/GenBank/DDBJ whole genome shotgun (WGS) entry which is preliminary data.</text>
</comment>
<dbReference type="Proteomes" id="UP000266258">
    <property type="component" value="Unassembled WGS sequence"/>
</dbReference>
<dbReference type="RefSeq" id="WP_119497466.1">
    <property type="nucleotide sequence ID" value="NZ_NRJH01000055.1"/>
</dbReference>
<feature type="transmembrane region" description="Helical" evidence="2">
    <location>
        <begin position="161"/>
        <end position="181"/>
    </location>
</feature>
<keyword evidence="2" id="KW-0472">Membrane</keyword>
<evidence type="ECO:0000313" key="4">
    <source>
        <dbReference type="Proteomes" id="UP000266258"/>
    </source>
</evidence>
<organism evidence="3 4">
    <name type="scientific">Psittacicella melopsittaci</name>
    <dbReference type="NCBI Taxonomy" id="2028576"/>
    <lineage>
        <taxon>Bacteria</taxon>
        <taxon>Pseudomonadati</taxon>
        <taxon>Pseudomonadota</taxon>
        <taxon>Gammaproteobacteria</taxon>
        <taxon>Pasteurellales</taxon>
        <taxon>Psittacicellaceae</taxon>
        <taxon>Psittacicella</taxon>
    </lineage>
</organism>
<sequence>MENFAFSDSLQLLQIKVANLQDKLQKIEDEVNKDFNQELEQAFASYQKLREDYLALVKQYQPEKIYKVQGETDLNLQHEDLKQEFFKLQNSYVELRQKLEQQEDTVKKSPKLVISEQALKTLAKYQLPNNSVDKLSQALQEVANKKQDNIKQIISAGIKGGVLGLFIAGVYWGSLVFFSNFF</sequence>
<dbReference type="OrthoDB" id="9943279at2"/>
<keyword evidence="1" id="KW-0175">Coiled coil</keyword>
<evidence type="ECO:0000256" key="1">
    <source>
        <dbReference type="SAM" id="Coils"/>
    </source>
</evidence>
<feature type="coiled-coil region" evidence="1">
    <location>
        <begin position="10"/>
        <end position="52"/>
    </location>
</feature>
<feature type="coiled-coil region" evidence="1">
    <location>
        <begin position="78"/>
        <end position="105"/>
    </location>
</feature>
<dbReference type="EMBL" id="NRJH01000055">
    <property type="protein sequence ID" value="RIY31752.1"/>
    <property type="molecule type" value="Genomic_DNA"/>
</dbReference>